<comment type="subcellular location">
    <subcellularLocation>
        <location evidence="2">Endoplasmic reticulum membrane</location>
        <topology evidence="2">Single-pass type I membrane protein</topology>
    </subcellularLocation>
</comment>
<evidence type="ECO:0000256" key="11">
    <source>
        <dbReference type="ARBA" id="ARBA00022989"/>
    </source>
</evidence>
<feature type="signal peptide" evidence="15">
    <location>
        <begin position="1"/>
        <end position="23"/>
    </location>
</feature>
<accession>B4NMD4</accession>
<evidence type="ECO:0000256" key="1">
    <source>
        <dbReference type="ARBA" id="ARBA00002838"/>
    </source>
</evidence>
<name>B4NMD4_DROWI</name>
<evidence type="ECO:0000313" key="17">
    <source>
        <dbReference type="Proteomes" id="UP000007798"/>
    </source>
</evidence>
<comment type="subunit">
    <text evidence="4">Heterotetramer of TRAP-alpha, TRAP-beta, TRAP-delta and TRAP-gamma.</text>
</comment>
<evidence type="ECO:0000256" key="8">
    <source>
        <dbReference type="ARBA" id="ARBA00022729"/>
    </source>
</evidence>
<dbReference type="GO" id="GO:0005789">
    <property type="term" value="C:endoplasmic reticulum membrane"/>
    <property type="evidence" value="ECO:0007669"/>
    <property type="project" value="UniProtKB-SubCell"/>
</dbReference>
<dbReference type="InParanoid" id="B4NMD4"/>
<keyword evidence="6" id="KW-1017">Isopeptide bond</keyword>
<protein>
    <recommendedName>
        <fullName evidence="5">Translocon-associated protein subunit delta</fullName>
    </recommendedName>
    <alternativeName>
        <fullName evidence="14">Signal sequence receptor subunit delta</fullName>
    </alternativeName>
</protein>
<dbReference type="PANTHER" id="PTHR12731:SF1">
    <property type="entry name" value="TRANSLOCON-ASSOCIATED PROTEIN SUBUNIT DELTA"/>
    <property type="match status" value="1"/>
</dbReference>
<keyword evidence="12" id="KW-0472">Membrane</keyword>
<keyword evidence="7" id="KW-0812">Transmembrane</keyword>
<dbReference type="OMA" id="GPWVNSE"/>
<evidence type="ECO:0000256" key="9">
    <source>
        <dbReference type="ARBA" id="ARBA00022824"/>
    </source>
</evidence>
<dbReference type="Proteomes" id="UP000007798">
    <property type="component" value="Unassembled WGS sequence"/>
</dbReference>
<gene>
    <name evidence="16" type="primary">Dwil\GK23102</name>
    <name evidence="16" type="ORF">Dwil_GK23102</name>
</gene>
<comment type="function">
    <text evidence="1">TRAP proteins are part of a complex whose function is to bind calcium to the ER membrane and thereby regulate the retention of ER resident proteins.</text>
</comment>
<comment type="similarity">
    <text evidence="3">Belongs to the TRAP-delta family.</text>
</comment>
<dbReference type="Pfam" id="PF05404">
    <property type="entry name" value="TRAP-delta"/>
    <property type="match status" value="1"/>
</dbReference>
<evidence type="ECO:0000256" key="5">
    <source>
        <dbReference type="ARBA" id="ARBA00014387"/>
    </source>
</evidence>
<evidence type="ECO:0000256" key="13">
    <source>
        <dbReference type="ARBA" id="ARBA00023157"/>
    </source>
</evidence>
<dbReference type="FunCoup" id="B4NMD4">
    <property type="interactions" value="1458"/>
</dbReference>
<dbReference type="eggNOG" id="KOG4088">
    <property type="taxonomic scope" value="Eukaryota"/>
</dbReference>
<dbReference type="PhylomeDB" id="B4NMD4"/>
<evidence type="ECO:0000256" key="10">
    <source>
        <dbReference type="ARBA" id="ARBA00022843"/>
    </source>
</evidence>
<feature type="chain" id="PRO_5002820164" description="Translocon-associated protein subunit delta" evidence="15">
    <location>
        <begin position="24"/>
        <end position="168"/>
    </location>
</feature>
<keyword evidence="10" id="KW-0832">Ubl conjugation</keyword>
<evidence type="ECO:0000256" key="4">
    <source>
        <dbReference type="ARBA" id="ARBA00011819"/>
    </source>
</evidence>
<dbReference type="InterPro" id="IPR008855">
    <property type="entry name" value="TRAP-delta"/>
</dbReference>
<sequence length="168" mass="18451">MFAQFFAIYLVAVLACQASRAYASCEATVKSFSSHDATILTQLGYIAEFSIECNPKSELSLFAELPSGKVVPVAKIRDNKYQVSWVEELSTARGGNIELRLFDEDGYTYLRKAIRNGDKVSSVKSLLDITVSIKNAYKGPWVKAELLAAFLVGGMAYFAVTNKSKVQA</sequence>
<dbReference type="AlphaFoldDB" id="B4NMD4"/>
<evidence type="ECO:0000256" key="15">
    <source>
        <dbReference type="SAM" id="SignalP"/>
    </source>
</evidence>
<dbReference type="PANTHER" id="PTHR12731">
    <property type="entry name" value="TRANSLOCON-ASSOCIATED PROTEIN, DELTA SUBUNIT"/>
    <property type="match status" value="1"/>
</dbReference>
<evidence type="ECO:0000256" key="6">
    <source>
        <dbReference type="ARBA" id="ARBA00022499"/>
    </source>
</evidence>
<keyword evidence="8 15" id="KW-0732">Signal</keyword>
<evidence type="ECO:0000256" key="12">
    <source>
        <dbReference type="ARBA" id="ARBA00023136"/>
    </source>
</evidence>
<keyword evidence="11" id="KW-1133">Transmembrane helix</keyword>
<evidence type="ECO:0000256" key="3">
    <source>
        <dbReference type="ARBA" id="ARBA00009294"/>
    </source>
</evidence>
<keyword evidence="9" id="KW-0256">Endoplasmic reticulum</keyword>
<dbReference type="OrthoDB" id="10055808at2759"/>
<evidence type="ECO:0000256" key="2">
    <source>
        <dbReference type="ARBA" id="ARBA00004115"/>
    </source>
</evidence>
<keyword evidence="13" id="KW-1015">Disulfide bond</keyword>
<dbReference type="HOGENOM" id="CLU_100264_0_1_1"/>
<dbReference type="STRING" id="7260.B4NMD4"/>
<dbReference type="EMBL" id="CH964282">
    <property type="protein sequence ID" value="EDW85523.1"/>
    <property type="molecule type" value="Genomic_DNA"/>
</dbReference>
<evidence type="ECO:0000256" key="14">
    <source>
        <dbReference type="ARBA" id="ARBA00031791"/>
    </source>
</evidence>
<dbReference type="KEGG" id="dwi:6652121"/>
<organism evidence="16 17">
    <name type="scientific">Drosophila willistoni</name>
    <name type="common">Fruit fly</name>
    <dbReference type="NCBI Taxonomy" id="7260"/>
    <lineage>
        <taxon>Eukaryota</taxon>
        <taxon>Metazoa</taxon>
        <taxon>Ecdysozoa</taxon>
        <taxon>Arthropoda</taxon>
        <taxon>Hexapoda</taxon>
        <taxon>Insecta</taxon>
        <taxon>Pterygota</taxon>
        <taxon>Neoptera</taxon>
        <taxon>Endopterygota</taxon>
        <taxon>Diptera</taxon>
        <taxon>Brachycera</taxon>
        <taxon>Muscomorpha</taxon>
        <taxon>Ephydroidea</taxon>
        <taxon>Drosophilidae</taxon>
        <taxon>Drosophila</taxon>
        <taxon>Sophophora</taxon>
    </lineage>
</organism>
<evidence type="ECO:0000313" key="16">
    <source>
        <dbReference type="EMBL" id="EDW85523.1"/>
    </source>
</evidence>
<evidence type="ECO:0000256" key="7">
    <source>
        <dbReference type="ARBA" id="ARBA00022692"/>
    </source>
</evidence>
<proteinExistence type="inferred from homology"/>
<keyword evidence="17" id="KW-1185">Reference proteome</keyword>
<reference evidence="16 17" key="1">
    <citation type="journal article" date="2007" name="Nature">
        <title>Evolution of genes and genomes on the Drosophila phylogeny.</title>
        <authorList>
            <consortium name="Drosophila 12 Genomes Consortium"/>
            <person name="Clark A.G."/>
            <person name="Eisen M.B."/>
            <person name="Smith D.R."/>
            <person name="Bergman C.M."/>
            <person name="Oliver B."/>
            <person name="Markow T.A."/>
            <person name="Kaufman T.C."/>
            <person name="Kellis M."/>
            <person name="Gelbart W."/>
            <person name="Iyer V.N."/>
            <person name="Pollard D.A."/>
            <person name="Sackton T.B."/>
            <person name="Larracuente A.M."/>
            <person name="Singh N.D."/>
            <person name="Abad J.P."/>
            <person name="Abt D.N."/>
            <person name="Adryan B."/>
            <person name="Aguade M."/>
            <person name="Akashi H."/>
            <person name="Anderson W.W."/>
            <person name="Aquadro C.F."/>
            <person name="Ardell D.H."/>
            <person name="Arguello R."/>
            <person name="Artieri C.G."/>
            <person name="Barbash D.A."/>
            <person name="Barker D."/>
            <person name="Barsanti P."/>
            <person name="Batterham P."/>
            <person name="Batzoglou S."/>
            <person name="Begun D."/>
            <person name="Bhutkar A."/>
            <person name="Blanco E."/>
            <person name="Bosak S.A."/>
            <person name="Bradley R.K."/>
            <person name="Brand A.D."/>
            <person name="Brent M.R."/>
            <person name="Brooks A.N."/>
            <person name="Brown R.H."/>
            <person name="Butlin R.K."/>
            <person name="Caggese C."/>
            <person name="Calvi B.R."/>
            <person name="Bernardo de Carvalho A."/>
            <person name="Caspi A."/>
            <person name="Castrezana S."/>
            <person name="Celniker S.E."/>
            <person name="Chang J.L."/>
            <person name="Chapple C."/>
            <person name="Chatterji S."/>
            <person name="Chinwalla A."/>
            <person name="Civetta A."/>
            <person name="Clifton S.W."/>
            <person name="Comeron J.M."/>
            <person name="Costello J.C."/>
            <person name="Coyne J.A."/>
            <person name="Daub J."/>
            <person name="David R.G."/>
            <person name="Delcher A.L."/>
            <person name="Delehaunty K."/>
            <person name="Do C.B."/>
            <person name="Ebling H."/>
            <person name="Edwards K."/>
            <person name="Eickbush T."/>
            <person name="Evans J.D."/>
            <person name="Filipski A."/>
            <person name="Findeiss S."/>
            <person name="Freyhult E."/>
            <person name="Fulton L."/>
            <person name="Fulton R."/>
            <person name="Garcia A.C."/>
            <person name="Gardiner A."/>
            <person name="Garfield D.A."/>
            <person name="Garvin B.E."/>
            <person name="Gibson G."/>
            <person name="Gilbert D."/>
            <person name="Gnerre S."/>
            <person name="Godfrey J."/>
            <person name="Good R."/>
            <person name="Gotea V."/>
            <person name="Gravely B."/>
            <person name="Greenberg A.J."/>
            <person name="Griffiths-Jones S."/>
            <person name="Gross S."/>
            <person name="Guigo R."/>
            <person name="Gustafson E.A."/>
            <person name="Haerty W."/>
            <person name="Hahn M.W."/>
            <person name="Halligan D.L."/>
            <person name="Halpern A.L."/>
            <person name="Halter G.M."/>
            <person name="Han M.V."/>
            <person name="Heger A."/>
            <person name="Hillier L."/>
            <person name="Hinrichs A.S."/>
            <person name="Holmes I."/>
            <person name="Hoskins R.A."/>
            <person name="Hubisz M.J."/>
            <person name="Hultmark D."/>
            <person name="Huntley M.A."/>
            <person name="Jaffe D.B."/>
            <person name="Jagadeeshan S."/>
            <person name="Jeck W.R."/>
            <person name="Johnson J."/>
            <person name="Jones C.D."/>
            <person name="Jordan W.C."/>
            <person name="Karpen G.H."/>
            <person name="Kataoka E."/>
            <person name="Keightley P.D."/>
            <person name="Kheradpour P."/>
            <person name="Kirkness E.F."/>
            <person name="Koerich L.B."/>
            <person name="Kristiansen K."/>
            <person name="Kudrna D."/>
            <person name="Kulathinal R.J."/>
            <person name="Kumar S."/>
            <person name="Kwok R."/>
            <person name="Lander E."/>
            <person name="Langley C.H."/>
            <person name="Lapoint R."/>
            <person name="Lazzaro B.P."/>
            <person name="Lee S.J."/>
            <person name="Levesque L."/>
            <person name="Li R."/>
            <person name="Lin C.F."/>
            <person name="Lin M.F."/>
            <person name="Lindblad-Toh K."/>
            <person name="Llopart A."/>
            <person name="Long M."/>
            <person name="Low L."/>
            <person name="Lozovsky E."/>
            <person name="Lu J."/>
            <person name="Luo M."/>
            <person name="Machado C.A."/>
            <person name="Makalowski W."/>
            <person name="Marzo M."/>
            <person name="Matsuda M."/>
            <person name="Matzkin L."/>
            <person name="McAllister B."/>
            <person name="McBride C.S."/>
            <person name="McKernan B."/>
            <person name="McKernan K."/>
            <person name="Mendez-Lago M."/>
            <person name="Minx P."/>
            <person name="Mollenhauer M.U."/>
            <person name="Montooth K."/>
            <person name="Mount S.M."/>
            <person name="Mu X."/>
            <person name="Myers E."/>
            <person name="Negre B."/>
            <person name="Newfeld S."/>
            <person name="Nielsen R."/>
            <person name="Noor M.A."/>
            <person name="O'Grady P."/>
            <person name="Pachter L."/>
            <person name="Papaceit M."/>
            <person name="Parisi M.J."/>
            <person name="Parisi M."/>
            <person name="Parts L."/>
            <person name="Pedersen J.S."/>
            <person name="Pesole G."/>
            <person name="Phillippy A.M."/>
            <person name="Ponting C.P."/>
            <person name="Pop M."/>
            <person name="Porcelli D."/>
            <person name="Powell J.R."/>
            <person name="Prohaska S."/>
            <person name="Pruitt K."/>
            <person name="Puig M."/>
            <person name="Quesneville H."/>
            <person name="Ram K.R."/>
            <person name="Rand D."/>
            <person name="Rasmussen M.D."/>
            <person name="Reed L.K."/>
            <person name="Reenan R."/>
            <person name="Reily A."/>
            <person name="Remington K.A."/>
            <person name="Rieger T.T."/>
            <person name="Ritchie M.G."/>
            <person name="Robin C."/>
            <person name="Rogers Y.H."/>
            <person name="Rohde C."/>
            <person name="Rozas J."/>
            <person name="Rubenfield M.J."/>
            <person name="Ruiz A."/>
            <person name="Russo S."/>
            <person name="Salzberg S.L."/>
            <person name="Sanchez-Gracia A."/>
            <person name="Saranga D.J."/>
            <person name="Sato H."/>
            <person name="Schaeffer S.W."/>
            <person name="Schatz M.C."/>
            <person name="Schlenke T."/>
            <person name="Schwartz R."/>
            <person name="Segarra C."/>
            <person name="Singh R.S."/>
            <person name="Sirot L."/>
            <person name="Sirota M."/>
            <person name="Sisneros N.B."/>
            <person name="Smith C.D."/>
            <person name="Smith T.F."/>
            <person name="Spieth J."/>
            <person name="Stage D.E."/>
            <person name="Stark A."/>
            <person name="Stephan W."/>
            <person name="Strausberg R.L."/>
            <person name="Strempel S."/>
            <person name="Sturgill D."/>
            <person name="Sutton G."/>
            <person name="Sutton G.G."/>
            <person name="Tao W."/>
            <person name="Teichmann S."/>
            <person name="Tobari Y.N."/>
            <person name="Tomimura Y."/>
            <person name="Tsolas J.M."/>
            <person name="Valente V.L."/>
            <person name="Venter E."/>
            <person name="Venter J.C."/>
            <person name="Vicario S."/>
            <person name="Vieira F.G."/>
            <person name="Vilella A.J."/>
            <person name="Villasante A."/>
            <person name="Walenz B."/>
            <person name="Wang J."/>
            <person name="Wasserman M."/>
            <person name="Watts T."/>
            <person name="Wilson D."/>
            <person name="Wilson R.K."/>
            <person name="Wing R.A."/>
            <person name="Wolfner M.F."/>
            <person name="Wong A."/>
            <person name="Wong G.K."/>
            <person name="Wu C.I."/>
            <person name="Wu G."/>
            <person name="Yamamoto D."/>
            <person name="Yang H.P."/>
            <person name="Yang S.P."/>
            <person name="Yorke J.A."/>
            <person name="Yoshida K."/>
            <person name="Zdobnov E."/>
            <person name="Zhang P."/>
            <person name="Zhang Y."/>
            <person name="Zimin A.V."/>
            <person name="Baldwin J."/>
            <person name="Abdouelleil A."/>
            <person name="Abdulkadir J."/>
            <person name="Abebe A."/>
            <person name="Abera B."/>
            <person name="Abreu J."/>
            <person name="Acer S.C."/>
            <person name="Aftuck L."/>
            <person name="Alexander A."/>
            <person name="An P."/>
            <person name="Anderson E."/>
            <person name="Anderson S."/>
            <person name="Arachi H."/>
            <person name="Azer M."/>
            <person name="Bachantsang P."/>
            <person name="Barry A."/>
            <person name="Bayul T."/>
            <person name="Berlin A."/>
            <person name="Bessette D."/>
            <person name="Bloom T."/>
            <person name="Blye J."/>
            <person name="Boguslavskiy L."/>
            <person name="Bonnet C."/>
            <person name="Boukhgalter B."/>
            <person name="Bourzgui I."/>
            <person name="Brown A."/>
            <person name="Cahill P."/>
            <person name="Channer S."/>
            <person name="Cheshatsang Y."/>
            <person name="Chuda L."/>
            <person name="Citroen M."/>
            <person name="Collymore A."/>
            <person name="Cooke P."/>
            <person name="Costello M."/>
            <person name="D'Aco K."/>
            <person name="Daza R."/>
            <person name="De Haan G."/>
            <person name="DeGray S."/>
            <person name="DeMaso C."/>
            <person name="Dhargay N."/>
            <person name="Dooley K."/>
            <person name="Dooley E."/>
            <person name="Doricent M."/>
            <person name="Dorje P."/>
            <person name="Dorjee K."/>
            <person name="Dupes A."/>
            <person name="Elong R."/>
            <person name="Falk J."/>
            <person name="Farina A."/>
            <person name="Faro S."/>
            <person name="Ferguson D."/>
            <person name="Fisher S."/>
            <person name="Foley C.D."/>
            <person name="Franke A."/>
            <person name="Friedrich D."/>
            <person name="Gadbois L."/>
            <person name="Gearin G."/>
            <person name="Gearin C.R."/>
            <person name="Giannoukos G."/>
            <person name="Goode T."/>
            <person name="Graham J."/>
            <person name="Grandbois E."/>
            <person name="Grewal S."/>
            <person name="Gyaltsen K."/>
            <person name="Hafez N."/>
            <person name="Hagos B."/>
            <person name="Hall J."/>
            <person name="Henson C."/>
            <person name="Hollinger A."/>
            <person name="Honan T."/>
            <person name="Huard M.D."/>
            <person name="Hughes L."/>
            <person name="Hurhula B."/>
            <person name="Husby M.E."/>
            <person name="Kamat A."/>
            <person name="Kanga B."/>
            <person name="Kashin S."/>
            <person name="Khazanovich D."/>
            <person name="Kisner P."/>
            <person name="Lance K."/>
            <person name="Lara M."/>
            <person name="Lee W."/>
            <person name="Lennon N."/>
            <person name="Letendre F."/>
            <person name="LeVine R."/>
            <person name="Lipovsky A."/>
            <person name="Liu X."/>
            <person name="Liu J."/>
            <person name="Liu S."/>
            <person name="Lokyitsang T."/>
            <person name="Lokyitsang Y."/>
            <person name="Lubonja R."/>
            <person name="Lui A."/>
            <person name="MacDonald P."/>
            <person name="Magnisalis V."/>
            <person name="Maru K."/>
            <person name="Matthews C."/>
            <person name="McCusker W."/>
            <person name="McDonough S."/>
            <person name="Mehta T."/>
            <person name="Meldrim J."/>
            <person name="Meneus L."/>
            <person name="Mihai O."/>
            <person name="Mihalev A."/>
            <person name="Mihova T."/>
            <person name="Mittelman R."/>
            <person name="Mlenga V."/>
            <person name="Montmayeur A."/>
            <person name="Mulrain L."/>
            <person name="Navidi A."/>
            <person name="Naylor J."/>
            <person name="Negash T."/>
            <person name="Nguyen T."/>
            <person name="Nguyen N."/>
            <person name="Nicol R."/>
            <person name="Norbu C."/>
            <person name="Norbu N."/>
            <person name="Novod N."/>
            <person name="O'Neill B."/>
            <person name="Osman S."/>
            <person name="Markiewicz E."/>
            <person name="Oyono O.L."/>
            <person name="Patti C."/>
            <person name="Phunkhang P."/>
            <person name="Pierre F."/>
            <person name="Priest M."/>
            <person name="Raghuraman S."/>
            <person name="Rege F."/>
            <person name="Reyes R."/>
            <person name="Rise C."/>
            <person name="Rogov P."/>
            <person name="Ross K."/>
            <person name="Ryan E."/>
            <person name="Settipalli S."/>
            <person name="Shea T."/>
            <person name="Sherpa N."/>
            <person name="Shi L."/>
            <person name="Shih D."/>
            <person name="Sparrow T."/>
            <person name="Spaulding J."/>
            <person name="Stalker J."/>
            <person name="Stange-Thomann N."/>
            <person name="Stavropoulos S."/>
            <person name="Stone C."/>
            <person name="Strader C."/>
            <person name="Tesfaye S."/>
            <person name="Thomson T."/>
            <person name="Thoulutsang Y."/>
            <person name="Thoulutsang D."/>
            <person name="Topham K."/>
            <person name="Topping I."/>
            <person name="Tsamla T."/>
            <person name="Vassiliev H."/>
            <person name="Vo A."/>
            <person name="Wangchuk T."/>
            <person name="Wangdi T."/>
            <person name="Weiand M."/>
            <person name="Wilkinson J."/>
            <person name="Wilson A."/>
            <person name="Yadav S."/>
            <person name="Young G."/>
            <person name="Yu Q."/>
            <person name="Zembek L."/>
            <person name="Zhong D."/>
            <person name="Zimmer A."/>
            <person name="Zwirko Z."/>
            <person name="Jaffe D.B."/>
            <person name="Alvarez P."/>
            <person name="Brockman W."/>
            <person name="Butler J."/>
            <person name="Chin C."/>
            <person name="Gnerre S."/>
            <person name="Grabherr M."/>
            <person name="Kleber M."/>
            <person name="Mauceli E."/>
            <person name="MacCallum I."/>
        </authorList>
    </citation>
    <scope>NUCLEOTIDE SEQUENCE [LARGE SCALE GENOMIC DNA]</scope>
    <source>
        <strain evidence="17">Tucson 14030-0811.24</strain>
    </source>
</reference>